<dbReference type="Gene3D" id="3.30.450.20">
    <property type="entry name" value="PAS domain"/>
    <property type="match status" value="1"/>
</dbReference>
<evidence type="ECO:0000259" key="3">
    <source>
        <dbReference type="PROSITE" id="PS50112"/>
    </source>
</evidence>
<evidence type="ECO:0000256" key="2">
    <source>
        <dbReference type="SAM" id="Phobius"/>
    </source>
</evidence>
<dbReference type="Gene3D" id="3.20.20.450">
    <property type="entry name" value="EAL domain"/>
    <property type="match status" value="1"/>
</dbReference>
<dbReference type="PROSITE" id="PS50112">
    <property type="entry name" value="PAS"/>
    <property type="match status" value="1"/>
</dbReference>
<dbReference type="Gene3D" id="3.30.70.270">
    <property type="match status" value="1"/>
</dbReference>
<dbReference type="SMART" id="SM00086">
    <property type="entry name" value="PAC"/>
    <property type="match status" value="1"/>
</dbReference>
<dbReference type="InterPro" id="IPR000160">
    <property type="entry name" value="GGDEF_dom"/>
</dbReference>
<feature type="domain" description="GGDEF" evidence="6">
    <location>
        <begin position="372"/>
        <end position="505"/>
    </location>
</feature>
<evidence type="ECO:0000256" key="1">
    <source>
        <dbReference type="SAM" id="Coils"/>
    </source>
</evidence>
<dbReference type="FunFam" id="3.30.450.20:FF:000099">
    <property type="entry name" value="Sensory box sensor histidine kinase"/>
    <property type="match status" value="1"/>
</dbReference>
<feature type="domain" description="PAC" evidence="4">
    <location>
        <begin position="288"/>
        <end position="340"/>
    </location>
</feature>
<dbReference type="InterPro" id="IPR035965">
    <property type="entry name" value="PAS-like_dom_sf"/>
</dbReference>
<feature type="coiled-coil region" evidence="1">
    <location>
        <begin position="110"/>
        <end position="171"/>
    </location>
</feature>
<dbReference type="CDD" id="cd01949">
    <property type="entry name" value="GGDEF"/>
    <property type="match status" value="1"/>
</dbReference>
<evidence type="ECO:0000259" key="5">
    <source>
        <dbReference type="PROSITE" id="PS50883"/>
    </source>
</evidence>
<gene>
    <name evidence="7" type="ORF">AVDCRST_MAG25-3408</name>
</gene>
<sequence length="779" mass="88951">MPDQEKRRSSSQQGLSWYWAWLIPVAMGVLALVAAVVVETLHDKVQNRNQAQTSLKELEEEALHELYAQEEALVQRQVTSELAEEISEGRRERTELLKELERSDPDERMLDEIRDTLASLEAAVDEEFRLIGAGRLQEALAVEGQQADPSYEKLEELLEEKDEEYAGAARRTAMIADAGTFAVVLLSALVLATMFRLYERFRRENQEVLERSEERFELAVRGSKDGIWDWNLETNEVYYSPRWKEMLGYEDHELQNRYKAWKERIHPDDLERVTRTLEAYLDGRSPHYELEHRLLHKDGRYRWVLTKGASVRDGKGTPYRMSGSHTDITERKKLEEQLQRQATQDPLTKLPNRIVLLDRLGHALERSKRREENIAVLFMDLDNFKIVNDSLGHEVGDALLIAVGERMRSCLRPGDTVARLGGDEFGILLEDISSVEEAQRTAKRIAESLRTPFCLEHREVVVTASIGIASNISFPGHTEDLMRNADVAMYRAKNKGKAHHEVFDPSMYERALERLEIEHDLRRAIEHGELSIRYQPKVELATGEIYGMEALARWEHPENGPIPPQKFIPIAEETGLIIPLGRWILREACRQAREWHELFPEIPPLNVSVNLSAKQVEYPGLVEEVAEALRESGLKPSALELEITESVFMEDTTSATALLRQLQGLGIQLSIDDFGTGYSSLSYLKRFPFDYLKIDRSITDGLERDPRNAAVAEAAITLAHALGEKVVAEGVETEEQLDRLRRMGSDFAQGYYFWKPLSAEAASEVFSKARERQNGLVPE</sequence>
<dbReference type="Pfam" id="PF08447">
    <property type="entry name" value="PAS_3"/>
    <property type="match status" value="1"/>
</dbReference>
<dbReference type="SMART" id="SM00267">
    <property type="entry name" value="GGDEF"/>
    <property type="match status" value="1"/>
</dbReference>
<dbReference type="InterPro" id="IPR001633">
    <property type="entry name" value="EAL_dom"/>
</dbReference>
<dbReference type="SUPFAM" id="SSF55073">
    <property type="entry name" value="Nucleotide cyclase"/>
    <property type="match status" value="1"/>
</dbReference>
<organism evidence="7">
    <name type="scientific">uncultured Rubrobacteraceae bacterium</name>
    <dbReference type="NCBI Taxonomy" id="349277"/>
    <lineage>
        <taxon>Bacteria</taxon>
        <taxon>Bacillati</taxon>
        <taxon>Actinomycetota</taxon>
        <taxon>Rubrobacteria</taxon>
        <taxon>Rubrobacterales</taxon>
        <taxon>Rubrobacteraceae</taxon>
        <taxon>environmental samples</taxon>
    </lineage>
</organism>
<dbReference type="SUPFAM" id="SSF55785">
    <property type="entry name" value="PYP-like sensor domain (PAS domain)"/>
    <property type="match status" value="1"/>
</dbReference>
<evidence type="ECO:0000259" key="4">
    <source>
        <dbReference type="PROSITE" id="PS50113"/>
    </source>
</evidence>
<keyword evidence="2" id="KW-1133">Transmembrane helix</keyword>
<dbReference type="PANTHER" id="PTHR44757">
    <property type="entry name" value="DIGUANYLATE CYCLASE DGCP"/>
    <property type="match status" value="1"/>
</dbReference>
<dbReference type="CDD" id="cd00130">
    <property type="entry name" value="PAS"/>
    <property type="match status" value="1"/>
</dbReference>
<dbReference type="PROSITE" id="PS50887">
    <property type="entry name" value="GGDEF"/>
    <property type="match status" value="1"/>
</dbReference>
<dbReference type="NCBIfam" id="TIGR00229">
    <property type="entry name" value="sensory_box"/>
    <property type="match status" value="1"/>
</dbReference>
<evidence type="ECO:0000259" key="6">
    <source>
        <dbReference type="PROSITE" id="PS50887"/>
    </source>
</evidence>
<dbReference type="InterPro" id="IPR013655">
    <property type="entry name" value="PAS_fold_3"/>
</dbReference>
<dbReference type="Pfam" id="PF00990">
    <property type="entry name" value="GGDEF"/>
    <property type="match status" value="1"/>
</dbReference>
<dbReference type="EMBL" id="CADCVI010000233">
    <property type="protein sequence ID" value="CAA9491844.1"/>
    <property type="molecule type" value="Genomic_DNA"/>
</dbReference>
<dbReference type="SUPFAM" id="SSF141868">
    <property type="entry name" value="EAL domain-like"/>
    <property type="match status" value="1"/>
</dbReference>
<accession>A0A6J4SHL0</accession>
<dbReference type="InterPro" id="IPR000700">
    <property type="entry name" value="PAS-assoc_C"/>
</dbReference>
<keyword evidence="1" id="KW-0175">Coiled coil</keyword>
<protein>
    <submittedName>
        <fullName evidence="7">Diguanylate cyclase/phosphodiesterase (GGDEF &amp; EAL domains) with PAS/PAC sensor(S)</fullName>
    </submittedName>
</protein>
<dbReference type="PROSITE" id="PS50113">
    <property type="entry name" value="PAC"/>
    <property type="match status" value="1"/>
</dbReference>
<dbReference type="SMART" id="SM00052">
    <property type="entry name" value="EAL"/>
    <property type="match status" value="1"/>
</dbReference>
<dbReference type="InterPro" id="IPR000014">
    <property type="entry name" value="PAS"/>
</dbReference>
<feature type="transmembrane region" description="Helical" evidence="2">
    <location>
        <begin position="178"/>
        <end position="198"/>
    </location>
</feature>
<feature type="domain" description="PAS" evidence="3">
    <location>
        <begin position="212"/>
        <end position="284"/>
    </location>
</feature>
<dbReference type="FunFam" id="3.30.70.270:FF:000001">
    <property type="entry name" value="Diguanylate cyclase domain protein"/>
    <property type="match status" value="1"/>
</dbReference>
<dbReference type="FunFam" id="3.20.20.450:FF:000001">
    <property type="entry name" value="Cyclic di-GMP phosphodiesterase yahA"/>
    <property type="match status" value="1"/>
</dbReference>
<dbReference type="PANTHER" id="PTHR44757:SF2">
    <property type="entry name" value="BIOFILM ARCHITECTURE MAINTENANCE PROTEIN MBAA"/>
    <property type="match status" value="1"/>
</dbReference>
<dbReference type="NCBIfam" id="TIGR00254">
    <property type="entry name" value="GGDEF"/>
    <property type="match status" value="1"/>
</dbReference>
<dbReference type="Pfam" id="PF00563">
    <property type="entry name" value="EAL"/>
    <property type="match status" value="1"/>
</dbReference>
<dbReference type="InterPro" id="IPR043128">
    <property type="entry name" value="Rev_trsase/Diguanyl_cyclase"/>
</dbReference>
<dbReference type="InterPro" id="IPR035919">
    <property type="entry name" value="EAL_sf"/>
</dbReference>
<dbReference type="PROSITE" id="PS50883">
    <property type="entry name" value="EAL"/>
    <property type="match status" value="1"/>
</dbReference>
<dbReference type="CDD" id="cd01948">
    <property type="entry name" value="EAL"/>
    <property type="match status" value="1"/>
</dbReference>
<dbReference type="AlphaFoldDB" id="A0A6J4SHL0"/>
<evidence type="ECO:0000313" key="7">
    <source>
        <dbReference type="EMBL" id="CAA9491844.1"/>
    </source>
</evidence>
<name>A0A6J4SHL0_9ACTN</name>
<dbReference type="SMART" id="SM00091">
    <property type="entry name" value="PAS"/>
    <property type="match status" value="1"/>
</dbReference>
<reference evidence="7" key="1">
    <citation type="submission" date="2020-02" db="EMBL/GenBank/DDBJ databases">
        <authorList>
            <person name="Meier V. D."/>
        </authorList>
    </citation>
    <scope>NUCLEOTIDE SEQUENCE</scope>
    <source>
        <strain evidence="7">AVDCRST_MAG25</strain>
    </source>
</reference>
<feature type="transmembrane region" description="Helical" evidence="2">
    <location>
        <begin position="18"/>
        <end position="38"/>
    </location>
</feature>
<feature type="domain" description="EAL" evidence="5">
    <location>
        <begin position="514"/>
        <end position="770"/>
    </location>
</feature>
<dbReference type="InterPro" id="IPR029787">
    <property type="entry name" value="Nucleotide_cyclase"/>
</dbReference>
<dbReference type="InterPro" id="IPR052155">
    <property type="entry name" value="Biofilm_reg_signaling"/>
</dbReference>
<keyword evidence="2" id="KW-0472">Membrane</keyword>
<keyword evidence="2" id="KW-0812">Transmembrane</keyword>
<dbReference type="InterPro" id="IPR001610">
    <property type="entry name" value="PAC"/>
</dbReference>
<proteinExistence type="predicted"/>